<dbReference type="AlphaFoldDB" id="A0A7D9GXS7"/>
<sequence length="375" mass="43975">MCSLSLRLILIHRPAIIYRRQISSHLRCYAIPVGKESTNDNIDPELLKLLHSYPMRRDASPYEVMGFGSDRTINTSTIKKRFHKLARIYHPDSTTMDGCSLCKRTFFTTNNGQKSGSDRLTQEIKTKRFKKIMVAYALLKNPLTRSNYDNYQVGWEDNSRTVDQSNPNFHSPNKVYYDHMYERYRRYGHSRTGTWEDHWDPYDRAHEFRDDSTTWEAGGGTFGEQFRKNRTSILISIALFLSAYGALQAIHTYLFDDLIGEDYTQTYSSDEIDEECKANLVNAHVNFGFRDTKEDRINRFLWFREISMLLRIGDFRQVMNYMKRKDLLREDEKTGQVLLVKYNNNELMNQKEAHKKPCHESNGTSRTQSHSSSAE</sequence>
<dbReference type="PROSITE" id="PS00636">
    <property type="entry name" value="DNAJ_1"/>
    <property type="match status" value="1"/>
</dbReference>
<protein>
    <submittedName>
        <fullName evidence="4">DEBR0S1_24036g1_1</fullName>
    </submittedName>
</protein>
<proteinExistence type="predicted"/>
<evidence type="ECO:0000313" key="5">
    <source>
        <dbReference type="Proteomes" id="UP000478008"/>
    </source>
</evidence>
<dbReference type="InterPro" id="IPR001623">
    <property type="entry name" value="DnaJ_domain"/>
</dbReference>
<evidence type="ECO:0000256" key="1">
    <source>
        <dbReference type="ARBA" id="ARBA00023186"/>
    </source>
</evidence>
<dbReference type="Proteomes" id="UP000478008">
    <property type="component" value="Unassembled WGS sequence"/>
</dbReference>
<dbReference type="PROSITE" id="PS50076">
    <property type="entry name" value="DNAJ_2"/>
    <property type="match status" value="1"/>
</dbReference>
<evidence type="ECO:0000259" key="3">
    <source>
        <dbReference type="PROSITE" id="PS50076"/>
    </source>
</evidence>
<dbReference type="EMBL" id="CABFWN010000001">
    <property type="protein sequence ID" value="VUG16721.1"/>
    <property type="molecule type" value="Genomic_DNA"/>
</dbReference>
<dbReference type="InterPro" id="IPR051938">
    <property type="entry name" value="Apopto_cytoskel_mod"/>
</dbReference>
<organism evidence="4 5">
    <name type="scientific">Dekkera bruxellensis</name>
    <name type="common">Brettanomyces custersii</name>
    <dbReference type="NCBI Taxonomy" id="5007"/>
    <lineage>
        <taxon>Eukaryota</taxon>
        <taxon>Fungi</taxon>
        <taxon>Dikarya</taxon>
        <taxon>Ascomycota</taxon>
        <taxon>Saccharomycotina</taxon>
        <taxon>Pichiomycetes</taxon>
        <taxon>Pichiales</taxon>
        <taxon>Pichiaceae</taxon>
        <taxon>Brettanomyces</taxon>
    </lineage>
</organism>
<keyword evidence="1" id="KW-0143">Chaperone</keyword>
<keyword evidence="5" id="KW-1185">Reference proteome</keyword>
<gene>
    <name evidence="4" type="ORF">DEBR0S1_24036G</name>
</gene>
<feature type="domain" description="J" evidence="3">
    <location>
        <begin position="60"/>
        <end position="152"/>
    </location>
</feature>
<dbReference type="SMART" id="SM00271">
    <property type="entry name" value="DnaJ"/>
    <property type="match status" value="1"/>
</dbReference>
<name>A0A7D9GXS7_DEKBR</name>
<dbReference type="Gene3D" id="1.10.287.110">
    <property type="entry name" value="DnaJ domain"/>
    <property type="match status" value="1"/>
</dbReference>
<reference evidence="4 5" key="1">
    <citation type="submission" date="2019-07" db="EMBL/GenBank/DDBJ databases">
        <authorList>
            <person name="Friedrich A."/>
            <person name="Schacherer J."/>
        </authorList>
    </citation>
    <scope>NUCLEOTIDE SEQUENCE [LARGE SCALE GENOMIC DNA]</scope>
</reference>
<evidence type="ECO:0000313" key="4">
    <source>
        <dbReference type="EMBL" id="VUG16721.1"/>
    </source>
</evidence>
<dbReference type="PANTHER" id="PTHR44145">
    <property type="entry name" value="DNAJ HOMOLOG SUBFAMILY A MEMBER 3, MITOCHONDRIAL"/>
    <property type="match status" value="1"/>
</dbReference>
<dbReference type="PANTHER" id="PTHR44145:SF3">
    <property type="entry name" value="DNAJ HOMOLOG SUBFAMILY A MEMBER 3, MITOCHONDRIAL"/>
    <property type="match status" value="1"/>
</dbReference>
<dbReference type="InterPro" id="IPR018253">
    <property type="entry name" value="DnaJ_domain_CS"/>
</dbReference>
<feature type="region of interest" description="Disordered" evidence="2">
    <location>
        <begin position="352"/>
        <end position="375"/>
    </location>
</feature>
<dbReference type="CDD" id="cd06257">
    <property type="entry name" value="DnaJ"/>
    <property type="match status" value="1"/>
</dbReference>
<accession>A0A7D9GXS7</accession>
<evidence type="ECO:0000256" key="2">
    <source>
        <dbReference type="SAM" id="MobiDB-lite"/>
    </source>
</evidence>
<dbReference type="SUPFAM" id="SSF46565">
    <property type="entry name" value="Chaperone J-domain"/>
    <property type="match status" value="1"/>
</dbReference>
<dbReference type="InterPro" id="IPR036869">
    <property type="entry name" value="J_dom_sf"/>
</dbReference>
<feature type="compositionally biased region" description="Polar residues" evidence="2">
    <location>
        <begin position="361"/>
        <end position="375"/>
    </location>
</feature>